<evidence type="ECO:0000256" key="1">
    <source>
        <dbReference type="ARBA" id="ARBA00009437"/>
    </source>
</evidence>
<dbReference type="SUPFAM" id="SSF53850">
    <property type="entry name" value="Periplasmic binding protein-like II"/>
    <property type="match status" value="1"/>
</dbReference>
<dbReference type="Pfam" id="PF03466">
    <property type="entry name" value="LysR_substrate"/>
    <property type="match status" value="1"/>
</dbReference>
<evidence type="ECO:0000256" key="3">
    <source>
        <dbReference type="ARBA" id="ARBA00023125"/>
    </source>
</evidence>
<dbReference type="InterPro" id="IPR050950">
    <property type="entry name" value="HTH-type_LysR_regulators"/>
</dbReference>
<evidence type="ECO:0000313" key="6">
    <source>
        <dbReference type="EMBL" id="KAB0684872.1"/>
    </source>
</evidence>
<accession>A0A119P047</accession>
<name>A0A119P047_9BURK</name>
<dbReference type="InterPro" id="IPR036390">
    <property type="entry name" value="WH_DNA-bd_sf"/>
</dbReference>
<evidence type="ECO:0000313" key="9">
    <source>
        <dbReference type="Proteomes" id="UP000473571"/>
    </source>
</evidence>
<reference evidence="7 8" key="1">
    <citation type="submission" date="2015-11" db="EMBL/GenBank/DDBJ databases">
        <title>Expanding the genomic diversity of Burkholderia species for the development of highly accurate diagnostics.</title>
        <authorList>
            <person name="Sahl J."/>
            <person name="Keim P."/>
            <person name="Wagner D."/>
        </authorList>
    </citation>
    <scope>NUCLEOTIDE SEQUENCE [LARGE SCALE GENOMIC DNA]</scope>
    <source>
        <strain evidence="7 8">MSMB793WGS</strain>
    </source>
</reference>
<dbReference type="InterPro" id="IPR005119">
    <property type="entry name" value="LysR_subst-bd"/>
</dbReference>
<protein>
    <submittedName>
        <fullName evidence="7">LysR family transcriptional regulator</fullName>
    </submittedName>
</protein>
<evidence type="ECO:0000256" key="2">
    <source>
        <dbReference type="ARBA" id="ARBA00023015"/>
    </source>
</evidence>
<dbReference type="GO" id="GO:0003700">
    <property type="term" value="F:DNA-binding transcription factor activity"/>
    <property type="evidence" value="ECO:0007669"/>
    <property type="project" value="InterPro"/>
</dbReference>
<feature type="domain" description="HTH lysR-type" evidence="5">
    <location>
        <begin position="1"/>
        <end position="58"/>
    </location>
</feature>
<evidence type="ECO:0000259" key="5">
    <source>
        <dbReference type="PROSITE" id="PS50931"/>
    </source>
</evidence>
<reference evidence="6 9" key="2">
    <citation type="submission" date="2019-09" db="EMBL/GenBank/DDBJ databases">
        <title>Draft genome sequences of 48 bacterial type strains from the CCUG.</title>
        <authorList>
            <person name="Tunovic T."/>
            <person name="Pineiro-Iglesias B."/>
            <person name="Unosson C."/>
            <person name="Inganas E."/>
            <person name="Ohlen M."/>
            <person name="Cardew S."/>
            <person name="Jensie-Markopoulos S."/>
            <person name="Salva-Serra F."/>
            <person name="Jaen-Luchoro D."/>
            <person name="Karlsson R."/>
            <person name="Svensson-Stadler L."/>
            <person name="Chun J."/>
            <person name="Moore E."/>
        </authorList>
    </citation>
    <scope>NUCLEOTIDE SEQUENCE [LARGE SCALE GENOMIC DNA]</scope>
    <source>
        <strain evidence="6 9">CCUG 65687</strain>
    </source>
</reference>
<evidence type="ECO:0000256" key="4">
    <source>
        <dbReference type="ARBA" id="ARBA00023163"/>
    </source>
</evidence>
<dbReference type="InterPro" id="IPR036388">
    <property type="entry name" value="WH-like_DNA-bd_sf"/>
</dbReference>
<keyword evidence="2" id="KW-0805">Transcription regulation</keyword>
<dbReference type="EMBL" id="VZOL01000046">
    <property type="protein sequence ID" value="KAB0684872.1"/>
    <property type="molecule type" value="Genomic_DNA"/>
</dbReference>
<dbReference type="Gene3D" id="3.40.190.10">
    <property type="entry name" value="Periplasmic binding protein-like II"/>
    <property type="match status" value="2"/>
</dbReference>
<dbReference type="AlphaFoldDB" id="A0A119P047"/>
<evidence type="ECO:0000313" key="7">
    <source>
        <dbReference type="EMBL" id="KWN11209.1"/>
    </source>
</evidence>
<dbReference type="GO" id="GO:0005829">
    <property type="term" value="C:cytosol"/>
    <property type="evidence" value="ECO:0007669"/>
    <property type="project" value="TreeGrafter"/>
</dbReference>
<dbReference type="EMBL" id="LPLZ01000060">
    <property type="protein sequence ID" value="KWN11209.1"/>
    <property type="molecule type" value="Genomic_DNA"/>
</dbReference>
<keyword evidence="4" id="KW-0804">Transcription</keyword>
<dbReference type="SUPFAM" id="SSF46785">
    <property type="entry name" value="Winged helix' DNA-binding domain"/>
    <property type="match status" value="1"/>
</dbReference>
<dbReference type="RefSeq" id="WP_059848174.1">
    <property type="nucleotide sequence ID" value="NZ_CABVPO010000004.1"/>
</dbReference>
<dbReference type="Pfam" id="PF00126">
    <property type="entry name" value="HTH_1"/>
    <property type="match status" value="1"/>
</dbReference>
<sequence>MDIVFLKSFVLVADTGSMAQAARRLDLTPAAVALQMRVLERELGVALLARAGRAVRPTQAGYRVLERARGLIREFDDLRSVAADDAQLSGELRLGAINTALHSILPDVLAEFATRHPRLKVLIQSGTSAELYESVRRGDHDAAVCLHPSFALPKSMVWELLRIEPLVVLAPQDLAARDAHDLLRHEPLIRYDRSLGGGKQADRYLRDHGIDPHERFEINSLLAIAMMVERGLGVSLVPDIASPLAERLRIVRLALPKPTEPRRFGILWRRGSARESAIREWLAISRRMVQLR</sequence>
<dbReference type="GO" id="GO:0003677">
    <property type="term" value="F:DNA binding"/>
    <property type="evidence" value="ECO:0007669"/>
    <property type="project" value="UniProtKB-KW"/>
</dbReference>
<comment type="similarity">
    <text evidence="1">Belongs to the LysR transcriptional regulatory family.</text>
</comment>
<organism evidence="7 8">
    <name type="scientific">Burkholderia territorii</name>
    <dbReference type="NCBI Taxonomy" id="1503055"/>
    <lineage>
        <taxon>Bacteria</taxon>
        <taxon>Pseudomonadati</taxon>
        <taxon>Pseudomonadota</taxon>
        <taxon>Betaproteobacteria</taxon>
        <taxon>Burkholderiales</taxon>
        <taxon>Burkholderiaceae</taxon>
        <taxon>Burkholderia</taxon>
        <taxon>Burkholderia cepacia complex</taxon>
    </lineage>
</organism>
<dbReference type="Proteomes" id="UP000473571">
    <property type="component" value="Unassembled WGS sequence"/>
</dbReference>
<dbReference type="Proteomes" id="UP000068016">
    <property type="component" value="Unassembled WGS sequence"/>
</dbReference>
<gene>
    <name evidence="6" type="ORF">F7R13_06835</name>
    <name evidence="7" type="ORF">WT83_19630</name>
</gene>
<dbReference type="FunFam" id="1.10.10.10:FF:000001">
    <property type="entry name" value="LysR family transcriptional regulator"/>
    <property type="match status" value="1"/>
</dbReference>
<comment type="caution">
    <text evidence="7">The sequence shown here is derived from an EMBL/GenBank/DDBJ whole genome shotgun (WGS) entry which is preliminary data.</text>
</comment>
<dbReference type="InterPro" id="IPR000847">
    <property type="entry name" value="LysR_HTH_N"/>
</dbReference>
<proteinExistence type="inferred from homology"/>
<dbReference type="PROSITE" id="PS50931">
    <property type="entry name" value="HTH_LYSR"/>
    <property type="match status" value="1"/>
</dbReference>
<dbReference type="PANTHER" id="PTHR30419">
    <property type="entry name" value="HTH-TYPE TRANSCRIPTIONAL REGULATOR YBHD"/>
    <property type="match status" value="1"/>
</dbReference>
<dbReference type="Gene3D" id="1.10.10.10">
    <property type="entry name" value="Winged helix-like DNA-binding domain superfamily/Winged helix DNA-binding domain"/>
    <property type="match status" value="1"/>
</dbReference>
<keyword evidence="3" id="KW-0238">DNA-binding</keyword>
<evidence type="ECO:0000313" key="8">
    <source>
        <dbReference type="Proteomes" id="UP000068016"/>
    </source>
</evidence>